<dbReference type="Pfam" id="PF26002">
    <property type="entry name" value="Beta-barrel_AprE"/>
    <property type="match status" value="1"/>
</dbReference>
<evidence type="ECO:0000259" key="11">
    <source>
        <dbReference type="Pfam" id="PF25994"/>
    </source>
</evidence>
<organism evidence="13 14">
    <name type="scientific">Pseudochelatococcus lubricantis</name>
    <dbReference type="NCBI Taxonomy" id="1538102"/>
    <lineage>
        <taxon>Bacteria</taxon>
        <taxon>Pseudomonadati</taxon>
        <taxon>Pseudomonadota</taxon>
        <taxon>Alphaproteobacteria</taxon>
        <taxon>Hyphomicrobiales</taxon>
        <taxon>Chelatococcaceae</taxon>
        <taxon>Pseudochelatococcus</taxon>
    </lineage>
</organism>
<keyword evidence="10" id="KW-0175">Coiled coil</keyword>
<dbReference type="EMBL" id="JAASQI010000010">
    <property type="protein sequence ID" value="NIJ59672.1"/>
    <property type="molecule type" value="Genomic_DNA"/>
</dbReference>
<evidence type="ECO:0000256" key="2">
    <source>
        <dbReference type="ARBA" id="ARBA00009477"/>
    </source>
</evidence>
<dbReference type="NCBIfam" id="TIGR01843">
    <property type="entry name" value="type_I_hlyD"/>
    <property type="match status" value="1"/>
</dbReference>
<keyword evidence="7 9" id="KW-1133">Transmembrane helix</keyword>
<feature type="coiled-coil region" evidence="10">
    <location>
        <begin position="244"/>
        <end position="271"/>
    </location>
</feature>
<proteinExistence type="inferred from homology"/>
<feature type="domain" description="AprE-like long alpha-helical hairpin" evidence="11">
    <location>
        <begin position="103"/>
        <end position="292"/>
    </location>
</feature>
<comment type="subcellular location">
    <subcellularLocation>
        <location evidence="1 9">Cell inner membrane</location>
        <topology evidence="1 9">Single-pass membrane protein</topology>
    </subcellularLocation>
</comment>
<dbReference type="PRINTS" id="PR01490">
    <property type="entry name" value="RTXTOXIND"/>
</dbReference>
<evidence type="ECO:0000256" key="3">
    <source>
        <dbReference type="ARBA" id="ARBA00022448"/>
    </source>
</evidence>
<sequence>MLPGLAADEAPASDLPRTTSSTNWRTPLLIGWAVIAFGLGGSLAWATLAPLDSAVSAQGVVSVESNRKTVQHLEGGIVREIRVRDGDYVDEGDVLFRLDGTQAAANLEVVRNQRAAALAEEARLTAERDGSSTLEFPSDVMERQNDPAVAKAIADQQRLFRERQSYLSAQKDVLESQVKQAQEQLEGAAQERASGLKQISWVDQELPSLRDLYKKGLVQWTRITSLERQRAQLEGVVAAAAATHARLLHSINEANLKIAELKQQFHQQVAESIAATRKLIAETEQKQKVAQDILDRLDVRAPQTGVVQGLKVFTPGAVIRQGDPLLDIVPLNEELVIRAQVSPYSMDVVHAGLRAEIRFPSFHLPYVPVMFGYIKNISYDRLMDEATNQPYFAADVVADRSTLPEEIRDKLRAGLPTDVLIVAGERTPLQYLLRPLTDRLRKGMREN</sequence>
<name>A0ABX0V384_9HYPH</name>
<evidence type="ECO:0000256" key="4">
    <source>
        <dbReference type="ARBA" id="ARBA00022475"/>
    </source>
</evidence>
<evidence type="ECO:0000313" key="14">
    <source>
        <dbReference type="Proteomes" id="UP001429580"/>
    </source>
</evidence>
<feature type="domain" description="AprE-like beta-barrel" evidence="12">
    <location>
        <begin position="335"/>
        <end position="423"/>
    </location>
</feature>
<comment type="similarity">
    <text evidence="2 9">Belongs to the membrane fusion protein (MFP) (TC 8.A.1) family.</text>
</comment>
<evidence type="ECO:0000256" key="5">
    <source>
        <dbReference type="ARBA" id="ARBA00022519"/>
    </source>
</evidence>
<protein>
    <recommendedName>
        <fullName evidence="9">Membrane fusion protein (MFP) family protein</fullName>
    </recommendedName>
</protein>
<keyword evidence="14" id="KW-1185">Reference proteome</keyword>
<evidence type="ECO:0000313" key="13">
    <source>
        <dbReference type="EMBL" id="NIJ59672.1"/>
    </source>
</evidence>
<evidence type="ECO:0000256" key="6">
    <source>
        <dbReference type="ARBA" id="ARBA00022692"/>
    </source>
</evidence>
<evidence type="ECO:0000256" key="9">
    <source>
        <dbReference type="RuleBase" id="RU365093"/>
    </source>
</evidence>
<feature type="transmembrane region" description="Helical" evidence="9">
    <location>
        <begin position="27"/>
        <end position="48"/>
    </location>
</feature>
<feature type="coiled-coil region" evidence="10">
    <location>
        <begin position="171"/>
        <end position="198"/>
    </location>
</feature>
<dbReference type="PANTHER" id="PTHR30386:SF17">
    <property type="entry name" value="ALKALINE PROTEASE SECRETION PROTEIN APRE"/>
    <property type="match status" value="1"/>
</dbReference>
<dbReference type="Gene3D" id="2.40.50.100">
    <property type="match status" value="1"/>
</dbReference>
<keyword evidence="8 9" id="KW-0472">Membrane</keyword>
<dbReference type="InterPro" id="IPR058982">
    <property type="entry name" value="Beta-barrel_AprE"/>
</dbReference>
<dbReference type="RefSeq" id="WP_166955269.1">
    <property type="nucleotide sequence ID" value="NZ_JAASQI010000010.1"/>
</dbReference>
<comment type="caution">
    <text evidence="13">The sequence shown here is derived from an EMBL/GenBank/DDBJ whole genome shotgun (WGS) entry which is preliminary data.</text>
</comment>
<keyword evidence="4 9" id="KW-1003">Cell membrane</keyword>
<dbReference type="InterPro" id="IPR050739">
    <property type="entry name" value="MFP"/>
</dbReference>
<dbReference type="Pfam" id="PF25994">
    <property type="entry name" value="HH_AprE"/>
    <property type="match status" value="1"/>
</dbReference>
<keyword evidence="3 9" id="KW-0813">Transport</keyword>
<evidence type="ECO:0000259" key="12">
    <source>
        <dbReference type="Pfam" id="PF26002"/>
    </source>
</evidence>
<accession>A0ABX0V384</accession>
<dbReference type="InterPro" id="IPR058781">
    <property type="entry name" value="HH_AprE-like"/>
</dbReference>
<dbReference type="Proteomes" id="UP001429580">
    <property type="component" value="Unassembled WGS sequence"/>
</dbReference>
<gene>
    <name evidence="13" type="ORF">FHS82_003533</name>
</gene>
<evidence type="ECO:0000256" key="10">
    <source>
        <dbReference type="SAM" id="Coils"/>
    </source>
</evidence>
<keyword evidence="5 9" id="KW-0997">Cell inner membrane</keyword>
<evidence type="ECO:0000256" key="7">
    <source>
        <dbReference type="ARBA" id="ARBA00022989"/>
    </source>
</evidence>
<evidence type="ECO:0000256" key="1">
    <source>
        <dbReference type="ARBA" id="ARBA00004377"/>
    </source>
</evidence>
<reference evidence="13 14" key="1">
    <citation type="submission" date="2020-03" db="EMBL/GenBank/DDBJ databases">
        <title>Genomic Encyclopedia of Type Strains, Phase IV (KMG-IV): sequencing the most valuable type-strain genomes for metagenomic binning, comparative biology and taxonomic classification.</title>
        <authorList>
            <person name="Goeker M."/>
        </authorList>
    </citation>
    <scope>NUCLEOTIDE SEQUENCE [LARGE SCALE GENOMIC DNA]</scope>
    <source>
        <strain evidence="13 14">DSM 103870</strain>
    </source>
</reference>
<evidence type="ECO:0000256" key="8">
    <source>
        <dbReference type="ARBA" id="ARBA00023136"/>
    </source>
</evidence>
<keyword evidence="6 9" id="KW-0812">Transmembrane</keyword>
<dbReference type="InterPro" id="IPR010129">
    <property type="entry name" value="T1SS_HlyD"/>
</dbReference>
<dbReference type="PANTHER" id="PTHR30386">
    <property type="entry name" value="MEMBRANE FUSION SUBUNIT OF EMRAB-TOLC MULTIDRUG EFFLUX PUMP"/>
    <property type="match status" value="1"/>
</dbReference>